<sequence>MIDAVVALVQEFGLVASGGLGVLSAGLWLRRLDKVATWFRVGGLVTVLVGVGALAGVVNLGRLWIC</sequence>
<keyword evidence="1" id="KW-0812">Transmembrane</keyword>
<dbReference type="EMBL" id="WOWA01000009">
    <property type="protein sequence ID" value="NLV15188.1"/>
    <property type="molecule type" value="Genomic_DNA"/>
</dbReference>
<evidence type="ECO:0000313" key="3">
    <source>
        <dbReference type="Proteomes" id="UP000641625"/>
    </source>
</evidence>
<proteinExistence type="predicted"/>
<accession>A0A847UT15</accession>
<keyword evidence="1" id="KW-0472">Membrane</keyword>
<name>A0A847UT15_HALAR</name>
<comment type="caution">
    <text evidence="2">The sequence shown here is derived from an EMBL/GenBank/DDBJ whole genome shotgun (WGS) entry which is preliminary data.</text>
</comment>
<gene>
    <name evidence="2" type="ORF">GOC77_18145</name>
</gene>
<reference evidence="2" key="1">
    <citation type="submission" date="2019-12" db="EMBL/GenBank/DDBJ databases">
        <title>Whole genome sequencing of Haloarcula argentinensis strain pws5.</title>
        <authorList>
            <person name="Verma D.K."/>
            <person name="Gopal K."/>
            <person name="Prasad E.S."/>
        </authorList>
    </citation>
    <scope>NUCLEOTIDE SEQUENCE</scope>
    <source>
        <strain evidence="2">Pws5</strain>
    </source>
</reference>
<feature type="transmembrane region" description="Helical" evidence="1">
    <location>
        <begin position="12"/>
        <end position="29"/>
    </location>
</feature>
<keyword evidence="1" id="KW-1133">Transmembrane helix</keyword>
<evidence type="ECO:0000256" key="1">
    <source>
        <dbReference type="SAM" id="Phobius"/>
    </source>
</evidence>
<dbReference type="AlphaFoldDB" id="A0A847UT15"/>
<organism evidence="2 3">
    <name type="scientific">Haloarcula argentinensis</name>
    <dbReference type="NCBI Taxonomy" id="43776"/>
    <lineage>
        <taxon>Archaea</taxon>
        <taxon>Methanobacteriati</taxon>
        <taxon>Methanobacteriota</taxon>
        <taxon>Stenosarchaea group</taxon>
        <taxon>Halobacteria</taxon>
        <taxon>Halobacteriales</taxon>
        <taxon>Haloarculaceae</taxon>
        <taxon>Haloarcula</taxon>
    </lineage>
</organism>
<dbReference type="Proteomes" id="UP000641625">
    <property type="component" value="Unassembled WGS sequence"/>
</dbReference>
<dbReference type="RefSeq" id="WP_170098519.1">
    <property type="nucleotide sequence ID" value="NZ_WOWA01000009.1"/>
</dbReference>
<protein>
    <submittedName>
        <fullName evidence="2">Uncharacterized protein</fullName>
    </submittedName>
</protein>
<feature type="transmembrane region" description="Helical" evidence="1">
    <location>
        <begin position="41"/>
        <end position="65"/>
    </location>
</feature>
<evidence type="ECO:0000313" key="2">
    <source>
        <dbReference type="EMBL" id="NLV15188.1"/>
    </source>
</evidence>